<accession>A0ABQ9IYI5</accession>
<gene>
    <name evidence="1" type="ORF">NQ317_016627</name>
</gene>
<evidence type="ECO:0000313" key="2">
    <source>
        <dbReference type="Proteomes" id="UP001162164"/>
    </source>
</evidence>
<proteinExistence type="predicted"/>
<dbReference type="EMBL" id="JAPWTJ010001833">
    <property type="protein sequence ID" value="KAJ8969251.1"/>
    <property type="molecule type" value="Genomic_DNA"/>
</dbReference>
<organism evidence="1 2">
    <name type="scientific">Molorchus minor</name>
    <dbReference type="NCBI Taxonomy" id="1323400"/>
    <lineage>
        <taxon>Eukaryota</taxon>
        <taxon>Metazoa</taxon>
        <taxon>Ecdysozoa</taxon>
        <taxon>Arthropoda</taxon>
        <taxon>Hexapoda</taxon>
        <taxon>Insecta</taxon>
        <taxon>Pterygota</taxon>
        <taxon>Neoptera</taxon>
        <taxon>Endopterygota</taxon>
        <taxon>Coleoptera</taxon>
        <taxon>Polyphaga</taxon>
        <taxon>Cucujiformia</taxon>
        <taxon>Chrysomeloidea</taxon>
        <taxon>Cerambycidae</taxon>
        <taxon>Lamiinae</taxon>
        <taxon>Monochamini</taxon>
        <taxon>Molorchus</taxon>
    </lineage>
</organism>
<protein>
    <submittedName>
        <fullName evidence="1">Uncharacterized protein</fullName>
    </submittedName>
</protein>
<reference evidence="1" key="1">
    <citation type="journal article" date="2023" name="Insect Mol. Biol.">
        <title>Genome sequencing provides insights into the evolution of gene families encoding plant cell wall-degrading enzymes in longhorned beetles.</title>
        <authorList>
            <person name="Shin N.R."/>
            <person name="Okamura Y."/>
            <person name="Kirsch R."/>
            <person name="Pauchet Y."/>
        </authorList>
    </citation>
    <scope>NUCLEOTIDE SEQUENCE</scope>
    <source>
        <strain evidence="1">MMC_N1</strain>
    </source>
</reference>
<keyword evidence="2" id="KW-1185">Reference proteome</keyword>
<evidence type="ECO:0000313" key="1">
    <source>
        <dbReference type="EMBL" id="KAJ8969251.1"/>
    </source>
</evidence>
<dbReference type="Proteomes" id="UP001162164">
    <property type="component" value="Unassembled WGS sequence"/>
</dbReference>
<name>A0ABQ9IYI5_9CUCU</name>
<comment type="caution">
    <text evidence="1">The sequence shown here is derived from an EMBL/GenBank/DDBJ whole genome shotgun (WGS) entry which is preliminary data.</text>
</comment>
<sequence length="67" mass="7204">MGARGSFKHSLLDGFFSFKHSLLDSFLASSVITIMDSIACTSCVGLLTSYVNFATTCKSTEEDTLIS</sequence>